<feature type="domain" description="HTH LytTR-type" evidence="3">
    <location>
        <begin position="268"/>
        <end position="374"/>
    </location>
</feature>
<feature type="transmembrane region" description="Helical" evidence="1">
    <location>
        <begin position="12"/>
        <end position="34"/>
    </location>
</feature>
<dbReference type="AlphaFoldDB" id="A0A2G8REA8"/>
<feature type="transmembrane region" description="Helical" evidence="1">
    <location>
        <begin position="106"/>
        <end position="126"/>
    </location>
</feature>
<dbReference type="PROSITE" id="PS50930">
    <property type="entry name" value="HTH_LYTTR"/>
    <property type="match status" value="1"/>
</dbReference>
<evidence type="ECO:0008006" key="6">
    <source>
        <dbReference type="Google" id="ProtNLM"/>
    </source>
</evidence>
<dbReference type="PROSITE" id="PS50924">
    <property type="entry name" value="MHYT"/>
    <property type="match status" value="1"/>
</dbReference>
<keyword evidence="1" id="KW-0812">Transmembrane</keyword>
<dbReference type="GO" id="GO:0003677">
    <property type="term" value="F:DNA binding"/>
    <property type="evidence" value="ECO:0007669"/>
    <property type="project" value="InterPro"/>
</dbReference>
<evidence type="ECO:0000256" key="1">
    <source>
        <dbReference type="PROSITE-ProRule" id="PRU00244"/>
    </source>
</evidence>
<keyword evidence="1" id="KW-0472">Membrane</keyword>
<evidence type="ECO:0000259" key="2">
    <source>
        <dbReference type="PROSITE" id="PS50924"/>
    </source>
</evidence>
<dbReference type="Pfam" id="PF04397">
    <property type="entry name" value="LytTR"/>
    <property type="match status" value="1"/>
</dbReference>
<feature type="transmembrane region" description="Helical" evidence="1">
    <location>
        <begin position="74"/>
        <end position="99"/>
    </location>
</feature>
<dbReference type="SMART" id="SM00850">
    <property type="entry name" value="LytTR"/>
    <property type="match status" value="1"/>
</dbReference>
<reference evidence="4 5" key="1">
    <citation type="submission" date="2013-09" db="EMBL/GenBank/DDBJ databases">
        <title>Genome sequencing of Phaeobacter antarcticus sp. nov. SM1211.</title>
        <authorList>
            <person name="Zhang X.-Y."/>
            <person name="Liu C."/>
            <person name="Chen X.-L."/>
            <person name="Xie B.-B."/>
            <person name="Qin Q.-L."/>
            <person name="Rong J.-C."/>
            <person name="Zhang Y.-Z."/>
        </authorList>
    </citation>
    <scope>NUCLEOTIDE SEQUENCE [LARGE SCALE GENOMIC DNA]</scope>
    <source>
        <strain evidence="4 5">SM1211</strain>
    </source>
</reference>
<evidence type="ECO:0000313" key="5">
    <source>
        <dbReference type="Proteomes" id="UP000231259"/>
    </source>
</evidence>
<dbReference type="InterPro" id="IPR005330">
    <property type="entry name" value="MHYT_dom"/>
</dbReference>
<dbReference type="PIRSF" id="PIRSF036615">
    <property type="entry name" value="MHYT_LytTR"/>
    <property type="match status" value="1"/>
</dbReference>
<dbReference type="EMBL" id="AWWI01000075">
    <property type="protein sequence ID" value="PIL19914.1"/>
    <property type="molecule type" value="Genomic_DNA"/>
</dbReference>
<organism evidence="4 5">
    <name type="scientific">Puniceibacterium antarcticum</name>
    <dbReference type="NCBI Taxonomy" id="1206336"/>
    <lineage>
        <taxon>Bacteria</taxon>
        <taxon>Pseudomonadati</taxon>
        <taxon>Pseudomonadota</taxon>
        <taxon>Alphaproteobacteria</taxon>
        <taxon>Rhodobacterales</taxon>
        <taxon>Paracoccaceae</taxon>
        <taxon>Puniceibacterium</taxon>
    </lineage>
</organism>
<proteinExistence type="predicted"/>
<feature type="transmembrane region" description="Helical" evidence="1">
    <location>
        <begin position="169"/>
        <end position="191"/>
    </location>
</feature>
<feature type="domain" description="MHYT" evidence="2">
    <location>
        <begin position="8"/>
        <end position="195"/>
    </location>
</feature>
<dbReference type="RefSeq" id="WP_099911147.1">
    <property type="nucleotide sequence ID" value="NZ_AWWI01000075.1"/>
</dbReference>
<dbReference type="PANTHER" id="PTHR35152:SF1">
    <property type="entry name" value="DOMAIN SIGNALLING PROTEIN, PUTATIVE (AFU_ORTHOLOGUE AFUA_5G11310)-RELATED"/>
    <property type="match status" value="1"/>
</dbReference>
<dbReference type="PANTHER" id="PTHR35152">
    <property type="entry name" value="DOMAIN SIGNALLING PROTEIN, PUTATIVE (AFU_ORTHOLOGUE AFUA_5G11310)-RELATED"/>
    <property type="match status" value="1"/>
</dbReference>
<keyword evidence="1" id="KW-1133">Transmembrane helix</keyword>
<gene>
    <name evidence="4" type="ORF">P775_12070</name>
</gene>
<dbReference type="GO" id="GO:0016020">
    <property type="term" value="C:membrane"/>
    <property type="evidence" value="ECO:0007669"/>
    <property type="project" value="UniProtKB-UniRule"/>
</dbReference>
<feature type="transmembrane region" description="Helical" evidence="1">
    <location>
        <begin position="46"/>
        <end position="68"/>
    </location>
</feature>
<sequence>MQFLNYTHNHWLVAASLAVALMAGFTGLSLTSGLRDKSLEKRKISVAMASVALGGGIWSMHFVAMLGLQLPILFYYDAVITLISAMVAILIVGCSLLLLHFRSRTPVTLTLAGAIIGIGIVAMHYIGMAGLELCRAVYTPLGLTIAVVGSLVLSTGAVWLAYGKRTQRNLLLGTVGFGLAVFCVHFVAILGSRFTASPVVRDVGPVIGNEVMAIGVVLTSFVLCGAFLLSGVTLLAPAQPKDEPSVLGPPEPAADLPIAARAASPRQIPYEQNGRTLFLSPTTVGVIRAEGHYTFLYTRDAKLFCAWSITEAEIHLRGGPFIRAHRSYLINPAHVTRFERLKDNGIVYFDSFEPLKKAPVSRSKLQLVRAALRR</sequence>
<dbReference type="Gene3D" id="2.40.50.1020">
    <property type="entry name" value="LytTr DNA-binding domain"/>
    <property type="match status" value="1"/>
</dbReference>
<comment type="caution">
    <text evidence="4">The sequence shown here is derived from an EMBL/GenBank/DDBJ whole genome shotgun (WGS) entry which is preliminary data.</text>
</comment>
<feature type="transmembrane region" description="Helical" evidence="1">
    <location>
        <begin position="138"/>
        <end position="162"/>
    </location>
</feature>
<dbReference type="InterPro" id="IPR007492">
    <property type="entry name" value="LytTR_DNA-bd_dom"/>
</dbReference>
<dbReference type="InterPro" id="IPR012073">
    <property type="entry name" value="LytTR_MHYT"/>
</dbReference>
<evidence type="ECO:0000259" key="3">
    <source>
        <dbReference type="PROSITE" id="PS50930"/>
    </source>
</evidence>
<keyword evidence="5" id="KW-1185">Reference proteome</keyword>
<name>A0A2G8REA8_9RHOB</name>
<dbReference type="Pfam" id="PF03707">
    <property type="entry name" value="MHYT"/>
    <property type="match status" value="2"/>
</dbReference>
<evidence type="ECO:0000313" key="4">
    <source>
        <dbReference type="EMBL" id="PIL19914.1"/>
    </source>
</evidence>
<dbReference type="Proteomes" id="UP000231259">
    <property type="component" value="Unassembled WGS sequence"/>
</dbReference>
<accession>A0A2G8REA8</accession>
<protein>
    <recommendedName>
        <fullName evidence="6">Carbon monoxide dehydrogenase</fullName>
    </recommendedName>
</protein>
<dbReference type="OrthoDB" id="9781059at2"/>
<feature type="transmembrane region" description="Helical" evidence="1">
    <location>
        <begin position="211"/>
        <end position="236"/>
    </location>
</feature>